<evidence type="ECO:0000259" key="14">
    <source>
        <dbReference type="Pfam" id="PF01292"/>
    </source>
</evidence>
<evidence type="ECO:0000256" key="4">
    <source>
        <dbReference type="ARBA" id="ARBA00022475"/>
    </source>
</evidence>
<feature type="transmembrane region" description="Helical" evidence="13">
    <location>
        <begin position="13"/>
        <end position="32"/>
    </location>
</feature>
<proteinExistence type="inferred from homology"/>
<dbReference type="Gene3D" id="1.20.950.20">
    <property type="entry name" value="Transmembrane di-heme cytochromes, Chain C"/>
    <property type="match status" value="1"/>
</dbReference>
<feature type="transmembrane region" description="Helical" evidence="13">
    <location>
        <begin position="87"/>
        <end position="109"/>
    </location>
</feature>
<dbReference type="SUPFAM" id="SSF81342">
    <property type="entry name" value="Transmembrane di-heme cytochromes"/>
    <property type="match status" value="1"/>
</dbReference>
<comment type="subcellular location">
    <subcellularLocation>
        <location evidence="2">Cell membrane</location>
        <topology evidence="2">Multi-pass membrane protein</topology>
    </subcellularLocation>
</comment>
<dbReference type="PANTHER" id="PTHR30529:SF1">
    <property type="entry name" value="CYTOCHROME B561 HOMOLOG 2"/>
    <property type="match status" value="1"/>
</dbReference>
<keyword evidence="6 13" id="KW-0812">Transmembrane</keyword>
<dbReference type="GO" id="GO:0020037">
    <property type="term" value="F:heme binding"/>
    <property type="evidence" value="ECO:0007669"/>
    <property type="project" value="TreeGrafter"/>
</dbReference>
<comment type="similarity">
    <text evidence="12">Belongs to the cytochrome b561 family.</text>
</comment>
<keyword evidence="4" id="KW-1003">Cell membrane</keyword>
<feature type="transmembrane region" description="Helical" evidence="13">
    <location>
        <begin position="44"/>
        <end position="67"/>
    </location>
</feature>
<keyword evidence="9 13" id="KW-1133">Transmembrane helix</keyword>
<keyword evidence="7" id="KW-0479">Metal-binding</keyword>
<comment type="caution">
    <text evidence="15">The sequence shown here is derived from an EMBL/GenBank/DDBJ whole genome shotgun (WGS) entry which is preliminary data.</text>
</comment>
<evidence type="ECO:0000256" key="9">
    <source>
        <dbReference type="ARBA" id="ARBA00022989"/>
    </source>
</evidence>
<accession>A0A7C5R0C0</accession>
<sequence length="110" mass="12801">MNEFTPYDRVARILHWTIAILILALLTIGFLMGNIPDEQLSRKIFVYNMHKSFGLTVLVLSLFRLLWRLTHKAPSLPSSMKKWEIGISHLTHFLFYAFMIVMPLVGWALV</sequence>
<evidence type="ECO:0000256" key="1">
    <source>
        <dbReference type="ARBA" id="ARBA00001970"/>
    </source>
</evidence>
<dbReference type="GO" id="GO:0022904">
    <property type="term" value="P:respiratory electron transport chain"/>
    <property type="evidence" value="ECO:0007669"/>
    <property type="project" value="InterPro"/>
</dbReference>
<evidence type="ECO:0000313" key="15">
    <source>
        <dbReference type="EMBL" id="HHL42744.1"/>
    </source>
</evidence>
<dbReference type="InterPro" id="IPR016174">
    <property type="entry name" value="Di-haem_cyt_TM"/>
</dbReference>
<feature type="domain" description="Cytochrome b561 bacterial/Ni-hydrogenase" evidence="14">
    <location>
        <begin position="7"/>
        <end position="109"/>
    </location>
</feature>
<evidence type="ECO:0000256" key="3">
    <source>
        <dbReference type="ARBA" id="ARBA00022448"/>
    </source>
</evidence>
<dbReference type="EMBL" id="DRMJ01000195">
    <property type="protein sequence ID" value="HHL42744.1"/>
    <property type="molecule type" value="Genomic_DNA"/>
</dbReference>
<reference evidence="15" key="1">
    <citation type="journal article" date="2020" name="mSystems">
        <title>Genome- and Community-Level Interaction Insights into Carbon Utilization and Element Cycling Functions of Hydrothermarchaeota in Hydrothermal Sediment.</title>
        <authorList>
            <person name="Zhou Z."/>
            <person name="Liu Y."/>
            <person name="Xu W."/>
            <person name="Pan J."/>
            <person name="Luo Z.H."/>
            <person name="Li M."/>
        </authorList>
    </citation>
    <scope>NUCLEOTIDE SEQUENCE [LARGE SCALE GENOMIC DNA]</scope>
    <source>
        <strain evidence="15">HyVt-485</strain>
    </source>
</reference>
<evidence type="ECO:0000256" key="5">
    <source>
        <dbReference type="ARBA" id="ARBA00022617"/>
    </source>
</evidence>
<dbReference type="InterPro" id="IPR052168">
    <property type="entry name" value="Cytochrome_b561_oxidase"/>
</dbReference>
<dbReference type="AlphaFoldDB" id="A0A7C5R0C0"/>
<name>A0A7C5R0C0_9PROT</name>
<keyword evidence="3" id="KW-0813">Transport</keyword>
<comment type="cofactor">
    <cofactor evidence="1">
        <name>heme b</name>
        <dbReference type="ChEBI" id="CHEBI:60344"/>
    </cofactor>
</comment>
<dbReference type="GO" id="GO:0009055">
    <property type="term" value="F:electron transfer activity"/>
    <property type="evidence" value="ECO:0007669"/>
    <property type="project" value="InterPro"/>
</dbReference>
<organism evidence="15">
    <name type="scientific">Hellea balneolensis</name>
    <dbReference type="NCBI Taxonomy" id="287478"/>
    <lineage>
        <taxon>Bacteria</taxon>
        <taxon>Pseudomonadati</taxon>
        <taxon>Pseudomonadota</taxon>
        <taxon>Alphaproteobacteria</taxon>
        <taxon>Maricaulales</taxon>
        <taxon>Robiginitomaculaceae</taxon>
        <taxon>Hellea</taxon>
    </lineage>
</organism>
<dbReference type="InterPro" id="IPR011577">
    <property type="entry name" value="Cyt_b561_bac/Ni-Hgenase"/>
</dbReference>
<evidence type="ECO:0000256" key="10">
    <source>
        <dbReference type="ARBA" id="ARBA00023004"/>
    </source>
</evidence>
<evidence type="ECO:0000256" key="13">
    <source>
        <dbReference type="SAM" id="Phobius"/>
    </source>
</evidence>
<evidence type="ECO:0000256" key="8">
    <source>
        <dbReference type="ARBA" id="ARBA00022982"/>
    </source>
</evidence>
<evidence type="ECO:0000256" key="11">
    <source>
        <dbReference type="ARBA" id="ARBA00023136"/>
    </source>
</evidence>
<keyword evidence="5" id="KW-0349">Heme</keyword>
<keyword evidence="8" id="KW-0249">Electron transport</keyword>
<evidence type="ECO:0000256" key="12">
    <source>
        <dbReference type="ARBA" id="ARBA00037975"/>
    </source>
</evidence>
<feature type="non-terminal residue" evidence="15">
    <location>
        <position position="110"/>
    </location>
</feature>
<dbReference type="Pfam" id="PF01292">
    <property type="entry name" value="Ni_hydr_CYTB"/>
    <property type="match status" value="1"/>
</dbReference>
<gene>
    <name evidence="15" type="ORF">ENJ42_03935</name>
</gene>
<keyword evidence="10" id="KW-0408">Iron</keyword>
<dbReference type="Proteomes" id="UP000885830">
    <property type="component" value="Unassembled WGS sequence"/>
</dbReference>
<dbReference type="GO" id="GO:0046872">
    <property type="term" value="F:metal ion binding"/>
    <property type="evidence" value="ECO:0007669"/>
    <property type="project" value="UniProtKB-KW"/>
</dbReference>
<evidence type="ECO:0000256" key="7">
    <source>
        <dbReference type="ARBA" id="ARBA00022723"/>
    </source>
</evidence>
<evidence type="ECO:0000256" key="2">
    <source>
        <dbReference type="ARBA" id="ARBA00004651"/>
    </source>
</evidence>
<dbReference type="GO" id="GO:0005886">
    <property type="term" value="C:plasma membrane"/>
    <property type="evidence" value="ECO:0007669"/>
    <property type="project" value="UniProtKB-SubCell"/>
</dbReference>
<evidence type="ECO:0000256" key="6">
    <source>
        <dbReference type="ARBA" id="ARBA00022692"/>
    </source>
</evidence>
<protein>
    <submittedName>
        <fullName evidence="15">Cytochrome b</fullName>
    </submittedName>
</protein>
<dbReference type="PANTHER" id="PTHR30529">
    <property type="entry name" value="CYTOCHROME B561"/>
    <property type="match status" value="1"/>
</dbReference>
<keyword evidence="11 13" id="KW-0472">Membrane</keyword>